<dbReference type="Proteomes" id="UP000231192">
    <property type="component" value="Unassembled WGS sequence"/>
</dbReference>
<dbReference type="SUPFAM" id="SSF89550">
    <property type="entry name" value="PHP domain-like"/>
    <property type="match status" value="1"/>
</dbReference>
<feature type="region of interest" description="Disordered" evidence="9">
    <location>
        <begin position="838"/>
        <end position="862"/>
    </location>
</feature>
<dbReference type="Gene3D" id="1.10.150.870">
    <property type="match status" value="1"/>
</dbReference>
<dbReference type="Gene3D" id="1.10.10.1600">
    <property type="entry name" value="Bacterial DNA polymerase III alpha subunit, thumb domain"/>
    <property type="match status" value="1"/>
</dbReference>
<dbReference type="InterPro" id="IPR029460">
    <property type="entry name" value="DNAPol_HHH"/>
</dbReference>
<dbReference type="InterPro" id="IPR004013">
    <property type="entry name" value="PHP_dom"/>
</dbReference>
<dbReference type="Pfam" id="PF02811">
    <property type="entry name" value="PHP"/>
    <property type="match status" value="1"/>
</dbReference>
<dbReference type="Gene3D" id="2.40.50.140">
    <property type="entry name" value="Nucleic acid-binding proteins"/>
    <property type="match status" value="1"/>
</dbReference>
<keyword evidence="4" id="KW-0808">Transferase</keyword>
<dbReference type="InterPro" id="IPR041931">
    <property type="entry name" value="DNA_pol3_alpha_thumb_dom"/>
</dbReference>
<comment type="caution">
    <text evidence="11">The sequence shown here is derived from an EMBL/GenBank/DDBJ whole genome shotgun (WGS) entry which is preliminary data.</text>
</comment>
<dbReference type="GO" id="GO:0006260">
    <property type="term" value="P:DNA replication"/>
    <property type="evidence" value="ECO:0007669"/>
    <property type="project" value="UniProtKB-KW"/>
</dbReference>
<name>A0A2H0UBF8_9BACT</name>
<dbReference type="NCBIfam" id="TIGR00594">
    <property type="entry name" value="polc"/>
    <property type="match status" value="1"/>
</dbReference>
<reference evidence="12" key="1">
    <citation type="submission" date="2017-09" db="EMBL/GenBank/DDBJ databases">
        <title>Depth-based differentiation of microbial function through sediment-hosted aquifers and enrichment of novel symbionts in the deep terrestrial subsurface.</title>
        <authorList>
            <person name="Probst A.J."/>
            <person name="Ladd B."/>
            <person name="Jarett J.K."/>
            <person name="Geller-Mcgrath D.E."/>
            <person name="Sieber C.M.K."/>
            <person name="Emerson J.B."/>
            <person name="Anantharaman K."/>
            <person name="Thomas B.C."/>
            <person name="Malmstrom R."/>
            <person name="Stieglmeier M."/>
            <person name="Klingl A."/>
            <person name="Woyke T."/>
            <person name="Ryan C.M."/>
            <person name="Banfield J.F."/>
        </authorList>
    </citation>
    <scope>NUCLEOTIDE SEQUENCE [LARGE SCALE GENOMIC DNA]</scope>
</reference>
<evidence type="ECO:0000256" key="7">
    <source>
        <dbReference type="ARBA" id="ARBA00022932"/>
    </source>
</evidence>
<evidence type="ECO:0000256" key="6">
    <source>
        <dbReference type="ARBA" id="ARBA00022705"/>
    </source>
</evidence>
<keyword evidence="5" id="KW-0548">Nucleotidyltransferase</keyword>
<dbReference type="GO" id="GO:0003676">
    <property type="term" value="F:nucleic acid binding"/>
    <property type="evidence" value="ECO:0007669"/>
    <property type="project" value="InterPro"/>
</dbReference>
<dbReference type="InterPro" id="IPR012340">
    <property type="entry name" value="NA-bd_OB-fold"/>
</dbReference>
<dbReference type="Pfam" id="PF01336">
    <property type="entry name" value="tRNA_anti-codon"/>
    <property type="match status" value="1"/>
</dbReference>
<comment type="catalytic activity">
    <reaction evidence="8">
        <text>DNA(n) + a 2'-deoxyribonucleoside 5'-triphosphate = DNA(n+1) + diphosphate</text>
        <dbReference type="Rhea" id="RHEA:22508"/>
        <dbReference type="Rhea" id="RHEA-COMP:17339"/>
        <dbReference type="Rhea" id="RHEA-COMP:17340"/>
        <dbReference type="ChEBI" id="CHEBI:33019"/>
        <dbReference type="ChEBI" id="CHEBI:61560"/>
        <dbReference type="ChEBI" id="CHEBI:173112"/>
        <dbReference type="EC" id="2.7.7.7"/>
    </reaction>
</comment>
<dbReference type="GO" id="GO:0008408">
    <property type="term" value="F:3'-5' exonuclease activity"/>
    <property type="evidence" value="ECO:0007669"/>
    <property type="project" value="InterPro"/>
</dbReference>
<dbReference type="NCBIfam" id="NF004226">
    <property type="entry name" value="PRK05673.1"/>
    <property type="match status" value="1"/>
</dbReference>
<dbReference type="Pfam" id="PF14579">
    <property type="entry name" value="HHH_6"/>
    <property type="match status" value="1"/>
</dbReference>
<dbReference type="InterPro" id="IPR011708">
    <property type="entry name" value="DNA_pol3_alpha_NTPase_dom"/>
</dbReference>
<dbReference type="EC" id="2.7.7.7" evidence="2"/>
<evidence type="ECO:0000313" key="12">
    <source>
        <dbReference type="Proteomes" id="UP000231192"/>
    </source>
</evidence>
<dbReference type="InterPro" id="IPR016195">
    <property type="entry name" value="Pol/histidinol_Pase-like"/>
</dbReference>
<evidence type="ECO:0000256" key="4">
    <source>
        <dbReference type="ARBA" id="ARBA00022679"/>
    </source>
</evidence>
<evidence type="ECO:0000256" key="1">
    <source>
        <dbReference type="ARBA" id="ARBA00004496"/>
    </source>
</evidence>
<organism evidence="11 12">
    <name type="scientific">Candidatus Kaiserbacteria bacterium CG10_big_fil_rev_8_21_14_0_10_51_14</name>
    <dbReference type="NCBI Taxonomy" id="1974610"/>
    <lineage>
        <taxon>Bacteria</taxon>
        <taxon>Candidatus Kaiseribacteriota</taxon>
    </lineage>
</organism>
<dbReference type="InterPro" id="IPR004365">
    <property type="entry name" value="NA-bd_OB_tRNA"/>
</dbReference>
<feature type="compositionally biased region" description="Polar residues" evidence="9">
    <location>
        <begin position="841"/>
        <end position="862"/>
    </location>
</feature>
<accession>A0A2H0UBF8</accession>
<gene>
    <name evidence="11" type="ORF">COU18_03725</name>
</gene>
<dbReference type="InterPro" id="IPR003141">
    <property type="entry name" value="Pol/His_phosphatase_N"/>
</dbReference>
<dbReference type="EMBL" id="PFBK01000008">
    <property type="protein sequence ID" value="PIR83754.1"/>
    <property type="molecule type" value="Genomic_DNA"/>
</dbReference>
<evidence type="ECO:0000256" key="5">
    <source>
        <dbReference type="ARBA" id="ARBA00022695"/>
    </source>
</evidence>
<dbReference type="AlphaFoldDB" id="A0A2H0UBF8"/>
<dbReference type="Gene3D" id="3.20.20.140">
    <property type="entry name" value="Metal-dependent hydrolases"/>
    <property type="match status" value="1"/>
</dbReference>
<evidence type="ECO:0000256" key="8">
    <source>
        <dbReference type="ARBA" id="ARBA00049244"/>
    </source>
</evidence>
<dbReference type="InterPro" id="IPR040982">
    <property type="entry name" value="DNA_pol3_finger"/>
</dbReference>
<keyword evidence="6" id="KW-0235">DNA replication</keyword>
<evidence type="ECO:0000313" key="11">
    <source>
        <dbReference type="EMBL" id="PIR83754.1"/>
    </source>
</evidence>
<evidence type="ECO:0000256" key="9">
    <source>
        <dbReference type="SAM" id="MobiDB-lite"/>
    </source>
</evidence>
<dbReference type="SMART" id="SM00481">
    <property type="entry name" value="POLIIIAc"/>
    <property type="match status" value="1"/>
</dbReference>
<evidence type="ECO:0000259" key="10">
    <source>
        <dbReference type="SMART" id="SM00481"/>
    </source>
</evidence>
<dbReference type="Pfam" id="PF17657">
    <property type="entry name" value="DNA_pol3_finger"/>
    <property type="match status" value="1"/>
</dbReference>
<dbReference type="CDD" id="cd04485">
    <property type="entry name" value="DnaE_OBF"/>
    <property type="match status" value="1"/>
</dbReference>
<evidence type="ECO:0000256" key="2">
    <source>
        <dbReference type="ARBA" id="ARBA00012417"/>
    </source>
</evidence>
<dbReference type="Pfam" id="PF07733">
    <property type="entry name" value="DNA_pol3_alpha"/>
    <property type="match status" value="1"/>
</dbReference>
<keyword evidence="7" id="KW-0239">DNA-directed DNA polymerase</keyword>
<dbReference type="GO" id="GO:0003887">
    <property type="term" value="F:DNA-directed DNA polymerase activity"/>
    <property type="evidence" value="ECO:0007669"/>
    <property type="project" value="UniProtKB-KW"/>
</dbReference>
<comment type="subcellular location">
    <subcellularLocation>
        <location evidence="1">Cytoplasm</location>
    </subcellularLocation>
</comment>
<dbReference type="PANTHER" id="PTHR32294">
    <property type="entry name" value="DNA POLYMERASE III SUBUNIT ALPHA"/>
    <property type="match status" value="1"/>
</dbReference>
<protein>
    <recommendedName>
        <fullName evidence="3">DNA polymerase III subunit alpha</fullName>
        <ecNumber evidence="2">2.7.7.7</ecNumber>
    </recommendedName>
</protein>
<feature type="domain" description="Polymerase/histidinol phosphatase N-terminal" evidence="10">
    <location>
        <begin position="6"/>
        <end position="73"/>
    </location>
</feature>
<dbReference type="GO" id="GO:0005737">
    <property type="term" value="C:cytoplasm"/>
    <property type="evidence" value="ECO:0007669"/>
    <property type="project" value="UniProtKB-SubCell"/>
</dbReference>
<sequence>MKSNFVHLHTHSHYSLLEAIPKIPELVAAAKIDGQEALALTDNGNLYGAIDFYKECKESGIKPIIGVDFFVAPRTRHDKEHRVDDHTYRLVLLAKNEAGYRNLLQMVSRSHLEGFHLRPRIDRELMEAHREGLIAILPSFGGEHTQLIKDKNIEKAKEIIDSYRRIYDDNLSIEISRHPEIDEHEKTMKTLVEIAKEMKIPIVAAHDSYYLTQEDALARELVDKIRTANVLNRDFEQGAHDFSFISRARAGELFADVQEAIENSAKIAEMCNLELKLGRWVFPEFPIPHGSSADKELRTLADQGFAERGVEKTKENLERVEYELSIIGSKGYSPYFLVVADLLRHAREEKILTNTRGSAAGSLVSYLSGITTVNPIEYQLPFERFLNPERPSPPDIDMDLADDKRDKLITYVREKYGEEKVAQIGTFGTMMARAAVRDVARALGHSYGLGDRIAKLIPFGKQGFPVTIAGALKETPELMDIYKNDADARELLDLAQKIEGNARHVGVHAAGVVIAPTSVSDFSPIQLDPKGNHIITQYDMYAVEEAGLLKFDFLGLTNLSVLADSVARVEKRLGVSINLDRLPLDDTKTYGMLSRGETLGVFQLAGGGMTSYLVDLKPTSIHDINAMVALYRPGPMAFIPAYIERKKNPKLVKYLDPRMEPILKNSYGVITYQDDVLELAIKIAGYSWLEADKFRKAMGKKIPREMAAQKEKFTAGCVKHGMKKEAVQKLWEQIETFAAYGFNKAHAASYGNLAYKTAYMKAHFPVDYMAAVLTADAGDVDRIAEIVAECKRMGIKILPPSVQSSYGNFTVTNDAEIRFGLYSIKNFGTGVADSIIAARDPSNSSGQGKKGPSTSFDTAQDTSLRTGGPFADIADFLSRVSDPSTKLGTGNNLNKKSLESLIQSGALDELGERGNMLAHIETLLEYHREHTKVSADQNSLFGAHSARAPLKLASTSAATLEERLTWEKELLGLYVSGHPLDKHKEKFSDPKKSIKHAKEHLLNAETVIAGFVESARINTTKNGERMAFLKLSDFSGSIELVAFPRTYKEFGTILIPSACIAVKGRISDRNGEASFVIEKAKAL</sequence>
<dbReference type="PANTHER" id="PTHR32294:SF0">
    <property type="entry name" value="DNA POLYMERASE III SUBUNIT ALPHA"/>
    <property type="match status" value="1"/>
</dbReference>
<evidence type="ECO:0000256" key="3">
    <source>
        <dbReference type="ARBA" id="ARBA00019114"/>
    </source>
</evidence>
<proteinExistence type="predicted"/>
<dbReference type="InterPro" id="IPR004805">
    <property type="entry name" value="DnaE2/DnaE/PolC"/>
</dbReference>